<dbReference type="EMBL" id="BK015887">
    <property type="protein sequence ID" value="DAD71736.1"/>
    <property type="molecule type" value="Genomic_DNA"/>
</dbReference>
<evidence type="ECO:0000313" key="1">
    <source>
        <dbReference type="EMBL" id="DAD71736.1"/>
    </source>
</evidence>
<sequence length="571" mass="64581">MFTPSEIEAMPSAFEQLYRNLQLNIMADLIERLKANGEDITSAADWQINRLYELGISKDKINELIQSALNASDDEIDRIYDEVVKSGYARNEEVYHKKGKEYIPYNENKELQQLVKAVKAQTKDECKNITGSLGFATKNPDNTLSFTPIADFYQNTLDSGIMQIASGALDYNTVLKKTVKAMTNSGLRSVDYASGWSNRVDVATRRALMTGFNQVVAKVNEDNAEQLGTEYFEVSYHGGARPTHQAWQGRVYSKKELETVCGLGTVTGLCGANCYHSYSPFIKGIDTSTYSEEELDRMNEEENTPKEYSGKKYTAYEAQQRQRRLETAMRADRQKIELLTQGGADDDTITGAKAKYFQRQDKYVKFSKAMNLPQQWERVTIDGKNALGSKMPKKAGNVNKISGEKVEKSQKTVIIKNKNLAKASDVFDYTDVIGEITPDSITELLESNEIGQQTIKMLEEKGVKPLLDYGYHRFSYRGEQQGKNIKIFVRNIPNTKVAAQTVVHETTHLYFDIGQCQWAEAVCFAREKMFLAGRKLTVAELRYIVNLAKQAYPEFNWKKGGYGYGKGKRLN</sequence>
<name>A0A8S5LPC0_9CAUD</name>
<organism evidence="1">
    <name type="scientific">Siphoviridae sp. cto6l14</name>
    <dbReference type="NCBI Taxonomy" id="2827590"/>
    <lineage>
        <taxon>Viruses</taxon>
        <taxon>Duplodnaviria</taxon>
        <taxon>Heunggongvirae</taxon>
        <taxon>Uroviricota</taxon>
        <taxon>Caudoviricetes</taxon>
    </lineage>
</organism>
<dbReference type="Pfam" id="PF06152">
    <property type="entry name" value="Phage_min_cap2"/>
    <property type="match status" value="1"/>
</dbReference>
<dbReference type="InterPro" id="IPR009319">
    <property type="entry name" value="Phage_A118_VSP1"/>
</dbReference>
<reference evidence="1" key="1">
    <citation type="journal article" date="2021" name="Proc. Natl. Acad. Sci. U.S.A.">
        <title>A Catalog of Tens of Thousands of Viruses from Human Metagenomes Reveals Hidden Associations with Chronic Diseases.</title>
        <authorList>
            <person name="Tisza M.J."/>
            <person name="Buck C.B."/>
        </authorList>
    </citation>
    <scope>NUCLEOTIDE SEQUENCE</scope>
    <source>
        <strain evidence="1">Cto6l14</strain>
    </source>
</reference>
<protein>
    <submittedName>
        <fullName evidence="1">Minor capsid protein</fullName>
    </submittedName>
</protein>
<dbReference type="GO" id="GO:0005198">
    <property type="term" value="F:structural molecule activity"/>
    <property type="evidence" value="ECO:0007669"/>
    <property type="project" value="InterPro"/>
</dbReference>
<proteinExistence type="predicted"/>
<accession>A0A8S5LPC0</accession>